<keyword evidence="5" id="KW-0119">Carbohydrate metabolism</keyword>
<organism evidence="9 10">
    <name type="scientific">Hapsidospora chrysogenum (strain ATCC 11550 / CBS 779.69 / DSM 880 / IAM 14645 / JCM 23072 / IMI 49137)</name>
    <name type="common">Acremonium chrysogenum</name>
    <dbReference type="NCBI Taxonomy" id="857340"/>
    <lineage>
        <taxon>Eukaryota</taxon>
        <taxon>Fungi</taxon>
        <taxon>Dikarya</taxon>
        <taxon>Ascomycota</taxon>
        <taxon>Pezizomycotina</taxon>
        <taxon>Sordariomycetes</taxon>
        <taxon>Hypocreomycetidae</taxon>
        <taxon>Hypocreales</taxon>
        <taxon>Bionectriaceae</taxon>
        <taxon>Hapsidospora</taxon>
    </lineage>
</organism>
<evidence type="ECO:0000313" key="9">
    <source>
        <dbReference type="EMBL" id="KFH40447.1"/>
    </source>
</evidence>
<comment type="caution">
    <text evidence="9">The sequence shown here is derived from an EMBL/GenBank/DDBJ whole genome shotgun (WGS) entry which is preliminary data.</text>
</comment>
<evidence type="ECO:0000256" key="3">
    <source>
        <dbReference type="ARBA" id="ARBA00022729"/>
    </source>
</evidence>
<evidence type="ECO:0000256" key="5">
    <source>
        <dbReference type="ARBA" id="ARBA00023277"/>
    </source>
</evidence>
<dbReference type="PANTHER" id="PTHR46471">
    <property type="entry name" value="CHITIN DEACETYLASE"/>
    <property type="match status" value="1"/>
</dbReference>
<dbReference type="GO" id="GO:0005975">
    <property type="term" value="P:carbohydrate metabolic process"/>
    <property type="evidence" value="ECO:0007669"/>
    <property type="project" value="InterPro"/>
</dbReference>
<gene>
    <name evidence="9" type="ORF">ACRE_088850</name>
</gene>
<name>A0A086STL5_HAPC1</name>
<dbReference type="CDD" id="cd10951">
    <property type="entry name" value="CE4_ClCDA_like"/>
    <property type="match status" value="1"/>
</dbReference>
<dbReference type="PANTHER" id="PTHR46471:SF9">
    <property type="entry name" value="CHITIN DEACETYLASE"/>
    <property type="match status" value="1"/>
</dbReference>
<reference evidence="10" key="1">
    <citation type="journal article" date="2014" name="Genome Announc.">
        <title>Genome sequence and annotation of Acremonium chrysogenum, producer of the beta-lactam antibiotic cephalosporin C.</title>
        <authorList>
            <person name="Terfehr D."/>
            <person name="Dahlmann T.A."/>
            <person name="Specht T."/>
            <person name="Zadra I."/>
            <person name="Kuernsteiner H."/>
            <person name="Kueck U."/>
        </authorList>
    </citation>
    <scope>NUCLEOTIDE SEQUENCE [LARGE SCALE GENOMIC DNA]</scope>
    <source>
        <strain evidence="10">ATCC 11550 / CBS 779.69 / DSM 880 / IAM 14645 / JCM 23072 / IMI 49137</strain>
    </source>
</reference>
<evidence type="ECO:0000256" key="1">
    <source>
        <dbReference type="ARBA" id="ARBA00001941"/>
    </source>
</evidence>
<dbReference type="GO" id="GO:0046872">
    <property type="term" value="F:metal ion binding"/>
    <property type="evidence" value="ECO:0007669"/>
    <property type="project" value="UniProtKB-KW"/>
</dbReference>
<keyword evidence="6" id="KW-0170">Cobalt</keyword>
<keyword evidence="4" id="KW-0378">Hydrolase</keyword>
<evidence type="ECO:0000256" key="4">
    <source>
        <dbReference type="ARBA" id="ARBA00022801"/>
    </source>
</evidence>
<evidence type="ECO:0000256" key="7">
    <source>
        <dbReference type="SAM" id="SignalP"/>
    </source>
</evidence>
<dbReference type="STRING" id="857340.A0A086STL5"/>
<dbReference type="SUPFAM" id="SSF88713">
    <property type="entry name" value="Glycoside hydrolase/deacetylase"/>
    <property type="match status" value="1"/>
</dbReference>
<dbReference type="PROSITE" id="PS51677">
    <property type="entry name" value="NODB"/>
    <property type="match status" value="1"/>
</dbReference>
<dbReference type="Pfam" id="PF01522">
    <property type="entry name" value="Polysacc_deac_1"/>
    <property type="match status" value="1"/>
</dbReference>
<feature type="domain" description="NodB homology" evidence="8">
    <location>
        <begin position="48"/>
        <end position="231"/>
    </location>
</feature>
<dbReference type="OrthoDB" id="2125469at2759"/>
<dbReference type="InterPro" id="IPR011330">
    <property type="entry name" value="Glyco_hydro/deAcase_b/a-brl"/>
</dbReference>
<evidence type="ECO:0000256" key="2">
    <source>
        <dbReference type="ARBA" id="ARBA00022723"/>
    </source>
</evidence>
<keyword evidence="3 7" id="KW-0732">Signal</keyword>
<dbReference type="EMBL" id="JPKY01000205">
    <property type="protein sequence ID" value="KFH40447.1"/>
    <property type="molecule type" value="Genomic_DNA"/>
</dbReference>
<evidence type="ECO:0000259" key="8">
    <source>
        <dbReference type="PROSITE" id="PS51677"/>
    </source>
</evidence>
<evidence type="ECO:0000256" key="6">
    <source>
        <dbReference type="ARBA" id="ARBA00023285"/>
    </source>
</evidence>
<feature type="signal peptide" evidence="7">
    <location>
        <begin position="1"/>
        <end position="17"/>
    </location>
</feature>
<comment type="cofactor">
    <cofactor evidence="1">
        <name>Co(2+)</name>
        <dbReference type="ChEBI" id="CHEBI:48828"/>
    </cofactor>
</comment>
<accession>A0A086STL5</accession>
<evidence type="ECO:0000313" key="10">
    <source>
        <dbReference type="Proteomes" id="UP000029964"/>
    </source>
</evidence>
<dbReference type="Gene3D" id="3.20.20.370">
    <property type="entry name" value="Glycoside hydrolase/deacetylase"/>
    <property type="match status" value="1"/>
</dbReference>
<feature type="chain" id="PRO_5001815066" evidence="7">
    <location>
        <begin position="18"/>
        <end position="257"/>
    </location>
</feature>
<protein>
    <submittedName>
        <fullName evidence="9">Chitin deacetylase-like protein</fullName>
    </submittedName>
</protein>
<dbReference type="Proteomes" id="UP000029964">
    <property type="component" value="Unassembled WGS sequence"/>
</dbReference>
<proteinExistence type="predicted"/>
<keyword evidence="2" id="KW-0479">Metal-binding</keyword>
<dbReference type="AlphaFoldDB" id="A0A086STL5"/>
<dbReference type="InterPro" id="IPR002509">
    <property type="entry name" value="NODB_dom"/>
</dbReference>
<keyword evidence="10" id="KW-1185">Reference proteome</keyword>
<dbReference type="GO" id="GO:0016810">
    <property type="term" value="F:hydrolase activity, acting on carbon-nitrogen (but not peptide) bonds"/>
    <property type="evidence" value="ECO:0007669"/>
    <property type="project" value="InterPro"/>
</dbReference>
<sequence length="257" mass="27264">MHSRFALISLLSTLGLASPAANMKMKPRDLLPRLPDPGVVITQCASPGMLALAYDDGPYQYTSALVDILDAAGAKATFFFTGTLYGCIYNQASAVQKAYQSGHQIASHTWTHPQNFGSMSGDQITQEMQQLEQALANIIGVKPAYMRPPYLATGGSVLPTLGSLGYKVITNDVDSGDWNGNSVSQSQQAFQQAGTGGNGHIPLMHETYDTTVNQLTPWLIDWAASNGLRLVTVAECLGDASGAYSETGLPGNGQNSC</sequence>
<dbReference type="HOGENOM" id="CLU_021264_11_1_1"/>